<dbReference type="InterPro" id="IPR017568">
    <property type="entry name" value="3-oxoacyl-ACP_synth-2"/>
</dbReference>
<evidence type="ECO:0000259" key="8">
    <source>
        <dbReference type="PROSITE" id="PS52004"/>
    </source>
</evidence>
<gene>
    <name evidence="9" type="ORF">METZ01_LOCUS20459</name>
</gene>
<dbReference type="InterPro" id="IPR000794">
    <property type="entry name" value="Beta-ketoacyl_synthase"/>
</dbReference>
<dbReference type="InterPro" id="IPR020841">
    <property type="entry name" value="PKS_Beta-ketoAc_synthase_dom"/>
</dbReference>
<proteinExistence type="inferred from homology"/>
<dbReference type="GO" id="GO:0005829">
    <property type="term" value="C:cytosol"/>
    <property type="evidence" value="ECO:0007669"/>
    <property type="project" value="TreeGrafter"/>
</dbReference>
<dbReference type="GO" id="GO:0004315">
    <property type="term" value="F:3-oxoacyl-[acyl-carrier-protein] synthase activity"/>
    <property type="evidence" value="ECO:0007669"/>
    <property type="project" value="InterPro"/>
</dbReference>
<evidence type="ECO:0000256" key="7">
    <source>
        <dbReference type="ARBA" id="ARBA00023315"/>
    </source>
</evidence>
<dbReference type="PROSITE" id="PS00606">
    <property type="entry name" value="KS3_1"/>
    <property type="match status" value="1"/>
</dbReference>
<dbReference type="InterPro" id="IPR014031">
    <property type="entry name" value="Ketoacyl_synth_C"/>
</dbReference>
<accession>A0A381PKP7</accession>
<keyword evidence="7" id="KW-0012">Acyltransferase</keyword>
<dbReference type="FunFam" id="3.40.47.10:FF:000009">
    <property type="entry name" value="3-oxoacyl-[acyl-carrier-protein] synthase 2"/>
    <property type="match status" value="1"/>
</dbReference>
<dbReference type="PANTHER" id="PTHR11712">
    <property type="entry name" value="POLYKETIDE SYNTHASE-RELATED"/>
    <property type="match status" value="1"/>
</dbReference>
<organism evidence="9">
    <name type="scientific">marine metagenome</name>
    <dbReference type="NCBI Taxonomy" id="408172"/>
    <lineage>
        <taxon>unclassified sequences</taxon>
        <taxon>metagenomes</taxon>
        <taxon>ecological metagenomes</taxon>
    </lineage>
</organism>
<feature type="domain" description="Ketosynthase family 3 (KS3)" evidence="8">
    <location>
        <begin position="5"/>
        <end position="416"/>
    </location>
</feature>
<comment type="similarity">
    <text evidence="1">Belongs to the thiolase-like superfamily. Beta-ketoacyl-ACP synthases family.</text>
</comment>
<dbReference type="GO" id="GO:0006633">
    <property type="term" value="P:fatty acid biosynthetic process"/>
    <property type="evidence" value="ECO:0007669"/>
    <property type="project" value="UniProtKB-KW"/>
</dbReference>
<reference evidence="9" key="1">
    <citation type="submission" date="2018-05" db="EMBL/GenBank/DDBJ databases">
        <authorList>
            <person name="Lanie J.A."/>
            <person name="Ng W.-L."/>
            <person name="Kazmierczak K.M."/>
            <person name="Andrzejewski T.M."/>
            <person name="Davidsen T.M."/>
            <person name="Wayne K.J."/>
            <person name="Tettelin H."/>
            <person name="Glass J.I."/>
            <person name="Rusch D."/>
            <person name="Podicherti R."/>
            <person name="Tsui H.-C.T."/>
            <person name="Winkler M.E."/>
        </authorList>
    </citation>
    <scope>NUCLEOTIDE SEQUENCE</scope>
</reference>
<dbReference type="InterPro" id="IPR016039">
    <property type="entry name" value="Thiolase-like"/>
</dbReference>
<dbReference type="PIRSF" id="PIRSF000447">
    <property type="entry name" value="KAS_II"/>
    <property type="match status" value="1"/>
</dbReference>
<dbReference type="NCBIfam" id="TIGR03150">
    <property type="entry name" value="fabF"/>
    <property type="match status" value="1"/>
</dbReference>
<keyword evidence="5" id="KW-0443">Lipid metabolism</keyword>
<dbReference type="EMBL" id="UINC01001016">
    <property type="protein sequence ID" value="SUZ67605.1"/>
    <property type="molecule type" value="Genomic_DNA"/>
</dbReference>
<dbReference type="PROSITE" id="PS52004">
    <property type="entry name" value="KS3_2"/>
    <property type="match status" value="1"/>
</dbReference>
<evidence type="ECO:0000256" key="1">
    <source>
        <dbReference type="ARBA" id="ARBA00008467"/>
    </source>
</evidence>
<dbReference type="Pfam" id="PF00109">
    <property type="entry name" value="ketoacyl-synt"/>
    <property type="match status" value="1"/>
</dbReference>
<evidence type="ECO:0000256" key="3">
    <source>
        <dbReference type="ARBA" id="ARBA00022679"/>
    </source>
</evidence>
<dbReference type="Pfam" id="PF02801">
    <property type="entry name" value="Ketoacyl-synt_C"/>
    <property type="match status" value="1"/>
</dbReference>
<dbReference type="Gene3D" id="3.40.47.10">
    <property type="match status" value="1"/>
</dbReference>
<evidence type="ECO:0000256" key="6">
    <source>
        <dbReference type="ARBA" id="ARBA00023160"/>
    </source>
</evidence>
<dbReference type="SUPFAM" id="SSF53901">
    <property type="entry name" value="Thiolase-like"/>
    <property type="match status" value="2"/>
</dbReference>
<dbReference type="AlphaFoldDB" id="A0A381PKP7"/>
<keyword evidence="4" id="KW-0276">Fatty acid metabolism</keyword>
<dbReference type="InterPro" id="IPR014030">
    <property type="entry name" value="Ketoacyl_synth_N"/>
</dbReference>
<evidence type="ECO:0000256" key="4">
    <source>
        <dbReference type="ARBA" id="ARBA00022832"/>
    </source>
</evidence>
<dbReference type="PANTHER" id="PTHR11712:SF336">
    <property type="entry name" value="3-OXOACYL-[ACYL-CARRIER-PROTEIN] SYNTHASE, MITOCHONDRIAL"/>
    <property type="match status" value="1"/>
</dbReference>
<keyword evidence="3" id="KW-0808">Transferase</keyword>
<dbReference type="SMART" id="SM00825">
    <property type="entry name" value="PKS_KS"/>
    <property type="match status" value="1"/>
</dbReference>
<evidence type="ECO:0000313" key="9">
    <source>
        <dbReference type="EMBL" id="SUZ67605.1"/>
    </source>
</evidence>
<keyword evidence="2" id="KW-0444">Lipid biosynthesis</keyword>
<dbReference type="NCBIfam" id="NF005589">
    <property type="entry name" value="PRK07314.1"/>
    <property type="match status" value="1"/>
</dbReference>
<sequence length="420" mass="43409">MSDSRRRVVITGLGAITPVGNDVPATWGQLLAGGSGAAPITIFEATGEFTSRIACEVKDFDPLNFLEKKEARRYDRFAQFSVAAAAEAMRSAGLEGAPHGVSAERFGVIFGSGIGGIATMEAQHDQLHARGPRRVSPFFIPMFIPDIAAGLISIRFEAKGPNYATVSACASGAHAIGDAFRFIERGDADVMIAGGGEATITPLAVAGFASMKALSTRNDDPASASRPFDKGRDGFVIGEGAGCVVLEAFETADARGATIVAEVIGYGVSADAHHITMPAPEGRGAQHAIRMAMDDAGVSAEDVDYINAHGTSTQANDRNETAAIKQVLGDSAYSAIVGSTKSMTGHLLGAAGGVEAVVTALVCQHGLIPPTINLTDPDPDCDLDYAPHGVVERPVNVALSNSFGFGGHNACLAIRAWGGQ</sequence>
<dbReference type="InterPro" id="IPR018201">
    <property type="entry name" value="Ketoacyl_synth_AS"/>
</dbReference>
<evidence type="ECO:0000256" key="5">
    <source>
        <dbReference type="ARBA" id="ARBA00023098"/>
    </source>
</evidence>
<evidence type="ECO:0000256" key="2">
    <source>
        <dbReference type="ARBA" id="ARBA00022516"/>
    </source>
</evidence>
<protein>
    <recommendedName>
        <fullName evidence="8">Ketosynthase family 3 (KS3) domain-containing protein</fullName>
    </recommendedName>
</protein>
<dbReference type="CDD" id="cd00834">
    <property type="entry name" value="KAS_I_II"/>
    <property type="match status" value="1"/>
</dbReference>
<keyword evidence="6" id="KW-0275">Fatty acid biosynthesis</keyword>
<name>A0A381PKP7_9ZZZZ</name>